<dbReference type="VEuPathDB" id="FungiDB:PEXP_073830"/>
<evidence type="ECO:0000313" key="4">
    <source>
        <dbReference type="Proteomes" id="UP000030143"/>
    </source>
</evidence>
<organism evidence="3 4">
    <name type="scientific">Penicillium expansum</name>
    <name type="common">Blue mold rot fungus</name>
    <dbReference type="NCBI Taxonomy" id="27334"/>
    <lineage>
        <taxon>Eukaryota</taxon>
        <taxon>Fungi</taxon>
        <taxon>Dikarya</taxon>
        <taxon>Ascomycota</taxon>
        <taxon>Pezizomycotina</taxon>
        <taxon>Eurotiomycetes</taxon>
        <taxon>Eurotiomycetidae</taxon>
        <taxon>Eurotiales</taxon>
        <taxon>Aspergillaceae</taxon>
        <taxon>Penicillium</taxon>
    </lineage>
</organism>
<evidence type="ECO:0000256" key="1">
    <source>
        <dbReference type="ARBA" id="ARBA00022450"/>
    </source>
</evidence>
<reference evidence="3 4" key="1">
    <citation type="journal article" date="2015" name="Mol. Plant Microbe Interact.">
        <title>Genome, transcriptome, and functional analyses of Penicillium expansum provide new insights into secondary metabolism and pathogenicity.</title>
        <authorList>
            <person name="Ballester A.R."/>
            <person name="Marcet-Houben M."/>
            <person name="Levin E."/>
            <person name="Sela N."/>
            <person name="Selma-Lazaro C."/>
            <person name="Carmona L."/>
            <person name="Wisniewski M."/>
            <person name="Droby S."/>
            <person name="Gonzalez-Candelas L."/>
            <person name="Gabaldon T."/>
        </authorList>
    </citation>
    <scope>NUCLEOTIDE SEQUENCE [LARGE SCALE GENOMIC DNA]</scope>
    <source>
        <strain evidence="3 4">MD-8</strain>
    </source>
</reference>
<keyword evidence="2" id="KW-0597">Phosphoprotein</keyword>
<evidence type="ECO:0000256" key="2">
    <source>
        <dbReference type="ARBA" id="ARBA00022553"/>
    </source>
</evidence>
<keyword evidence="1" id="KW-0596">Phosphopantetheine</keyword>
<dbReference type="EMBL" id="JQFZ01000195">
    <property type="protein sequence ID" value="KGO55410.1"/>
    <property type="molecule type" value="Genomic_DNA"/>
</dbReference>
<keyword evidence="4" id="KW-1185">Reference proteome</keyword>
<sequence>MYELVHLRDKTKERFQSVFFTLLDVETYEMRDLYIEHLSMPGWWRSSGRIDDVVVMADAKKLNTIPYETVIEQHPQIATALICGTGRSRPAVLVQPIEWPASEKESQPMARAGEKDTVQRKRSLQLYQEEVDEAYCRAEELGLLFGAISESGGLV</sequence>
<accession>A0A0A2JT55</accession>
<dbReference type="PANTHER" id="PTHR43439">
    <property type="entry name" value="PHENYLACETATE-COENZYME A LIGASE"/>
    <property type="match status" value="1"/>
</dbReference>
<dbReference type="HOGENOM" id="CLU_1696118_0_0_1"/>
<comment type="caution">
    <text evidence="3">The sequence shown here is derived from an EMBL/GenBank/DDBJ whole genome shotgun (WGS) entry which is preliminary data.</text>
</comment>
<evidence type="ECO:0000313" key="3">
    <source>
        <dbReference type="EMBL" id="KGO55410.1"/>
    </source>
</evidence>
<dbReference type="RefSeq" id="XP_016597561.1">
    <property type="nucleotide sequence ID" value="XM_016740389.1"/>
</dbReference>
<dbReference type="GeneID" id="27675808"/>
<dbReference type="Pfam" id="PF23562">
    <property type="entry name" value="AMP-binding_C_3"/>
    <property type="match status" value="1"/>
</dbReference>
<dbReference type="InterPro" id="IPR051414">
    <property type="entry name" value="Adenylate-forming_Reductase"/>
</dbReference>
<dbReference type="STRING" id="27334.A0A0A2JT55"/>
<gene>
    <name evidence="3" type="ORF">PEX2_031140</name>
</gene>
<dbReference type="PhylomeDB" id="A0A0A2JT55"/>
<name>A0A0A2JT55_PENEN</name>
<dbReference type="Proteomes" id="UP000030143">
    <property type="component" value="Unassembled WGS sequence"/>
</dbReference>
<protein>
    <submittedName>
        <fullName evidence="3">Uncharacterized protein</fullName>
    </submittedName>
</protein>
<proteinExistence type="predicted"/>
<dbReference type="OrthoDB" id="429813at2759"/>
<dbReference type="AlphaFoldDB" id="A0A0A2JT55"/>
<dbReference type="PANTHER" id="PTHR43439:SF2">
    <property type="entry name" value="ENZYME, PUTATIVE (JCVI)-RELATED"/>
    <property type="match status" value="1"/>
</dbReference>